<keyword evidence="3" id="KW-1185">Reference proteome</keyword>
<keyword evidence="1" id="KW-1133">Transmembrane helix</keyword>
<reference evidence="2 3" key="1">
    <citation type="journal article" date="2019" name="Int. J. Syst. Evol. Microbiol.">
        <title>The Global Catalogue of Microorganisms (GCM) 10K type strain sequencing project: providing services to taxonomists for standard genome sequencing and annotation.</title>
        <authorList>
            <consortium name="The Broad Institute Genomics Platform"/>
            <consortium name="The Broad Institute Genome Sequencing Center for Infectious Disease"/>
            <person name="Wu L."/>
            <person name="Ma J."/>
        </authorList>
    </citation>
    <scope>NUCLEOTIDE SEQUENCE [LARGE SCALE GENOMIC DNA]</scope>
    <source>
        <strain evidence="2 3">CGMCC 1.12543</strain>
    </source>
</reference>
<feature type="transmembrane region" description="Helical" evidence="1">
    <location>
        <begin position="78"/>
        <end position="98"/>
    </location>
</feature>
<evidence type="ECO:0000313" key="3">
    <source>
        <dbReference type="Proteomes" id="UP001596099"/>
    </source>
</evidence>
<name>A0ABD5RMZ3_9EURY</name>
<proteinExistence type="predicted"/>
<dbReference type="RefSeq" id="WP_379751277.1">
    <property type="nucleotide sequence ID" value="NZ_JALLGW010000001.1"/>
</dbReference>
<dbReference type="EMBL" id="JBHSQH010000001">
    <property type="protein sequence ID" value="MFC5972011.1"/>
    <property type="molecule type" value="Genomic_DNA"/>
</dbReference>
<comment type="caution">
    <text evidence="2">The sequence shown here is derived from an EMBL/GenBank/DDBJ whole genome shotgun (WGS) entry which is preliminary data.</text>
</comment>
<keyword evidence="1" id="KW-0472">Membrane</keyword>
<protein>
    <submittedName>
        <fullName evidence="2">Uncharacterized protein</fullName>
    </submittedName>
</protein>
<dbReference type="Proteomes" id="UP001596099">
    <property type="component" value="Unassembled WGS sequence"/>
</dbReference>
<dbReference type="Pfam" id="PF26119">
    <property type="entry name" value="DUF8036"/>
    <property type="match status" value="1"/>
</dbReference>
<gene>
    <name evidence="2" type="ORF">ACFPYI_11780</name>
</gene>
<dbReference type="AlphaFoldDB" id="A0ABD5RMZ3"/>
<evidence type="ECO:0000313" key="2">
    <source>
        <dbReference type="EMBL" id="MFC5972011.1"/>
    </source>
</evidence>
<keyword evidence="1" id="KW-0812">Transmembrane</keyword>
<sequence length="99" mass="10803">MAEMGSWMLLATALAGVNLLLLGVLTAIWLRNYRTFRSGMVAGLVAFGAVMFVENAVAVYFFFSMQSLYAMDPGVEQVVALLRGLQALALTFLTYVTVK</sequence>
<evidence type="ECO:0000256" key="1">
    <source>
        <dbReference type="SAM" id="Phobius"/>
    </source>
</evidence>
<accession>A0ABD5RMZ3</accession>
<organism evidence="2 3">
    <name type="scientific">Halomarina salina</name>
    <dbReference type="NCBI Taxonomy" id="1872699"/>
    <lineage>
        <taxon>Archaea</taxon>
        <taxon>Methanobacteriati</taxon>
        <taxon>Methanobacteriota</taxon>
        <taxon>Stenosarchaea group</taxon>
        <taxon>Halobacteria</taxon>
        <taxon>Halobacteriales</taxon>
        <taxon>Natronomonadaceae</taxon>
        <taxon>Halomarina</taxon>
    </lineage>
</organism>
<dbReference type="InterPro" id="IPR058349">
    <property type="entry name" value="DUF8036"/>
</dbReference>
<feature type="transmembrane region" description="Helical" evidence="1">
    <location>
        <begin position="42"/>
        <end position="63"/>
    </location>
</feature>
<feature type="transmembrane region" description="Helical" evidence="1">
    <location>
        <begin position="6"/>
        <end position="30"/>
    </location>
</feature>